<keyword evidence="2" id="KW-1185">Reference proteome</keyword>
<sequence>MPPKKDGGSGSGRYNTRRSGSAHLLAEEEEEETTNHDQQAQLDSQLEAAEVTTSSSSEQSAVQPSTRSRRGRPTTHTPDRTPVTGEVGHEVGAARRRLAVTTAQRESLRRLLQQDDEEVDRANDNLSTRGLYLFLGATFGLLLFLIYRKGMQDGRATFFAAFRQLREYEDREGL</sequence>
<comment type="caution">
    <text evidence="1">The sequence shown here is derived from an EMBL/GenBank/DDBJ whole genome shotgun (WGS) entry which is preliminary data.</text>
</comment>
<organism evidence="1 2">
    <name type="scientific">Vermiconidia calcicola</name>
    <dbReference type="NCBI Taxonomy" id="1690605"/>
    <lineage>
        <taxon>Eukaryota</taxon>
        <taxon>Fungi</taxon>
        <taxon>Dikarya</taxon>
        <taxon>Ascomycota</taxon>
        <taxon>Pezizomycotina</taxon>
        <taxon>Dothideomycetes</taxon>
        <taxon>Dothideomycetidae</taxon>
        <taxon>Mycosphaerellales</taxon>
        <taxon>Extremaceae</taxon>
        <taxon>Vermiconidia</taxon>
    </lineage>
</organism>
<proteinExistence type="predicted"/>
<name>A0ACC3N9V9_9PEZI</name>
<dbReference type="EMBL" id="JAUTXU010000068">
    <property type="protein sequence ID" value="KAK3712726.1"/>
    <property type="molecule type" value="Genomic_DNA"/>
</dbReference>
<evidence type="ECO:0000313" key="1">
    <source>
        <dbReference type="EMBL" id="KAK3712726.1"/>
    </source>
</evidence>
<protein>
    <submittedName>
        <fullName evidence="1">Uncharacterized protein</fullName>
    </submittedName>
</protein>
<evidence type="ECO:0000313" key="2">
    <source>
        <dbReference type="Proteomes" id="UP001281147"/>
    </source>
</evidence>
<reference evidence="1" key="1">
    <citation type="submission" date="2023-07" db="EMBL/GenBank/DDBJ databases">
        <title>Black Yeasts Isolated from many extreme environments.</title>
        <authorList>
            <person name="Coleine C."/>
            <person name="Stajich J.E."/>
            <person name="Selbmann L."/>
        </authorList>
    </citation>
    <scope>NUCLEOTIDE SEQUENCE</scope>
    <source>
        <strain evidence="1">CCFEE 5714</strain>
    </source>
</reference>
<accession>A0ACC3N9V9</accession>
<gene>
    <name evidence="1" type="ORF">LTR37_008990</name>
</gene>
<dbReference type="Proteomes" id="UP001281147">
    <property type="component" value="Unassembled WGS sequence"/>
</dbReference>